<accession>A0A7W3FQT6</accession>
<dbReference type="Proteomes" id="UP000547058">
    <property type="component" value="Unassembled WGS sequence"/>
</dbReference>
<keyword evidence="2" id="KW-1185">Reference proteome</keyword>
<protein>
    <submittedName>
        <fullName evidence="1">DUF3011 domain-containing protein</fullName>
    </submittedName>
</protein>
<proteinExistence type="predicted"/>
<dbReference type="AlphaFoldDB" id="A0A7W3FQT6"/>
<dbReference type="EMBL" id="JACGXS010000015">
    <property type="protein sequence ID" value="MBA8683701.1"/>
    <property type="molecule type" value="Genomic_DNA"/>
</dbReference>
<dbReference type="Pfam" id="PF11218">
    <property type="entry name" value="DUF3011"/>
    <property type="match status" value="1"/>
</dbReference>
<organism evidence="1 2">
    <name type="scientific">Stenotrophomonas tumulicola</name>
    <dbReference type="NCBI Taxonomy" id="1685415"/>
    <lineage>
        <taxon>Bacteria</taxon>
        <taxon>Pseudomonadati</taxon>
        <taxon>Pseudomonadota</taxon>
        <taxon>Gammaproteobacteria</taxon>
        <taxon>Lysobacterales</taxon>
        <taxon>Lysobacteraceae</taxon>
        <taxon>Stenotrophomonas</taxon>
    </lineage>
</organism>
<dbReference type="PROSITE" id="PS51257">
    <property type="entry name" value="PROKAR_LIPOPROTEIN"/>
    <property type="match status" value="1"/>
</dbReference>
<evidence type="ECO:0000313" key="2">
    <source>
        <dbReference type="Proteomes" id="UP000547058"/>
    </source>
</evidence>
<gene>
    <name evidence="1" type="ORF">H4O11_18010</name>
</gene>
<comment type="caution">
    <text evidence="1">The sequence shown here is derived from an EMBL/GenBank/DDBJ whole genome shotgun (WGS) entry which is preliminary data.</text>
</comment>
<dbReference type="InterPro" id="IPR021381">
    <property type="entry name" value="DUF3011"/>
</dbReference>
<reference evidence="1 2" key="1">
    <citation type="submission" date="2020-08" db="EMBL/GenBank/DDBJ databases">
        <title>Stenotrophomonas tumulicola JCM 30961.</title>
        <authorList>
            <person name="Deng Y."/>
        </authorList>
    </citation>
    <scope>NUCLEOTIDE SEQUENCE [LARGE SCALE GENOMIC DNA]</scope>
    <source>
        <strain evidence="1 2">JCM 30961</strain>
    </source>
</reference>
<evidence type="ECO:0000313" key="1">
    <source>
        <dbReference type="EMBL" id="MBA8683701.1"/>
    </source>
</evidence>
<name>A0A7W3FQT6_9GAMM</name>
<sequence>MRGQIKNSVMMGLMGLAVSGCGTVPGGAWDDYPSSGPARPYPSRVDVIRCNSQDHRYSRCEADLSRGDDVRLASQDSQSPCVAGRDWGQDRSAVWVNNGCRATFEIRRRY</sequence>